<keyword evidence="2" id="KW-0808">Transferase</keyword>
<organism evidence="2 3">
    <name type="scientific">Brachybacterium fresconis</name>
    <dbReference type="NCBI Taxonomy" id="173363"/>
    <lineage>
        <taxon>Bacteria</taxon>
        <taxon>Bacillati</taxon>
        <taxon>Actinomycetota</taxon>
        <taxon>Actinomycetes</taxon>
        <taxon>Micrococcales</taxon>
        <taxon>Dermabacteraceae</taxon>
        <taxon>Brachybacterium</taxon>
    </lineage>
</organism>
<gene>
    <name evidence="2" type="ORF">JOF44_000316</name>
</gene>
<protein>
    <submittedName>
        <fullName evidence="2">Kinase</fullName>
    </submittedName>
</protein>
<evidence type="ECO:0000313" key="3">
    <source>
        <dbReference type="Proteomes" id="UP000698222"/>
    </source>
</evidence>
<dbReference type="Proteomes" id="UP000698222">
    <property type="component" value="Unassembled WGS sequence"/>
</dbReference>
<dbReference type="InterPro" id="IPR027417">
    <property type="entry name" value="P-loop_NTPase"/>
</dbReference>
<sequence length="174" mass="19096">MTLTLMCGLSFSGKSTLAARLAEGLPASVISLDLINEERGLYGGQGIPWEEWAKTNQIAHERGQALLEAGHHVVVDDTGSPRFIRDGWRAVAERSNAPFALVWVQIGADLQSERIRVNRRSHDRHDVTDSVLQEHRASFEPPTDEDALVIDAESTADPEQVAALAHELSSLRVP</sequence>
<evidence type="ECO:0000256" key="1">
    <source>
        <dbReference type="SAM" id="MobiDB-lite"/>
    </source>
</evidence>
<feature type="region of interest" description="Disordered" evidence="1">
    <location>
        <begin position="120"/>
        <end position="144"/>
    </location>
</feature>
<dbReference type="RefSeq" id="WP_209886510.1">
    <property type="nucleotide sequence ID" value="NZ_BAAAJV010000048.1"/>
</dbReference>
<feature type="compositionally biased region" description="Basic and acidic residues" evidence="1">
    <location>
        <begin position="123"/>
        <end position="138"/>
    </location>
</feature>
<comment type="caution">
    <text evidence="2">The sequence shown here is derived from an EMBL/GenBank/DDBJ whole genome shotgun (WGS) entry which is preliminary data.</text>
</comment>
<reference evidence="2 3" key="1">
    <citation type="submission" date="2021-03" db="EMBL/GenBank/DDBJ databases">
        <title>Sequencing the genomes of 1000 actinobacteria strains.</title>
        <authorList>
            <person name="Klenk H.-P."/>
        </authorList>
    </citation>
    <scope>NUCLEOTIDE SEQUENCE [LARGE SCALE GENOMIC DNA]</scope>
    <source>
        <strain evidence="2 3">DSM 14564</strain>
    </source>
</reference>
<keyword evidence="3" id="KW-1185">Reference proteome</keyword>
<keyword evidence="2" id="KW-0418">Kinase</keyword>
<dbReference type="Gene3D" id="3.40.50.300">
    <property type="entry name" value="P-loop containing nucleotide triphosphate hydrolases"/>
    <property type="match status" value="1"/>
</dbReference>
<dbReference type="GO" id="GO:0016301">
    <property type="term" value="F:kinase activity"/>
    <property type="evidence" value="ECO:0007669"/>
    <property type="project" value="UniProtKB-KW"/>
</dbReference>
<evidence type="ECO:0000313" key="2">
    <source>
        <dbReference type="EMBL" id="MBP2407413.1"/>
    </source>
</evidence>
<dbReference type="EMBL" id="JAGIOC010000001">
    <property type="protein sequence ID" value="MBP2407413.1"/>
    <property type="molecule type" value="Genomic_DNA"/>
</dbReference>
<proteinExistence type="predicted"/>
<dbReference type="SUPFAM" id="SSF52540">
    <property type="entry name" value="P-loop containing nucleoside triphosphate hydrolases"/>
    <property type="match status" value="1"/>
</dbReference>
<name>A0ABS4YHQ5_9MICO</name>
<accession>A0ABS4YHQ5</accession>
<dbReference type="Pfam" id="PF13671">
    <property type="entry name" value="AAA_33"/>
    <property type="match status" value="1"/>
</dbReference>